<dbReference type="PANTHER" id="PTHR11365">
    <property type="entry name" value="5-OXOPROLINASE RELATED"/>
    <property type="match status" value="1"/>
</dbReference>
<evidence type="ECO:0000259" key="1">
    <source>
        <dbReference type="Pfam" id="PF01968"/>
    </source>
</evidence>
<dbReference type="Pfam" id="PF19278">
    <property type="entry name" value="Hydant_A_C"/>
    <property type="match status" value="1"/>
</dbReference>
<protein>
    <submittedName>
        <fullName evidence="4">Acetone carboxylase subunit beta</fullName>
    </submittedName>
</protein>
<feature type="domain" description="Acetophenone carboxylase-like C-terminal" evidence="3">
    <location>
        <begin position="529"/>
        <end position="710"/>
    </location>
</feature>
<dbReference type="GO" id="GO:0006749">
    <property type="term" value="P:glutathione metabolic process"/>
    <property type="evidence" value="ECO:0007669"/>
    <property type="project" value="TreeGrafter"/>
</dbReference>
<comment type="caution">
    <text evidence="4">The sequence shown here is derived from an EMBL/GenBank/DDBJ whole genome shotgun (WGS) entry which is preliminary data.</text>
</comment>
<accession>A0A1Y3PBY6</accession>
<feature type="domain" description="Hydantoinase A/oxoprolinase" evidence="1">
    <location>
        <begin position="225"/>
        <end position="510"/>
    </location>
</feature>
<dbReference type="InterPro" id="IPR002821">
    <property type="entry name" value="Hydantoinase_A"/>
</dbReference>
<dbReference type="Pfam" id="PF05378">
    <property type="entry name" value="Hydant_A_N"/>
    <property type="match status" value="1"/>
</dbReference>
<gene>
    <name evidence="4" type="ORF">BAA01_06115</name>
</gene>
<dbReference type="InterPro" id="IPR049517">
    <property type="entry name" value="ACX-like_C"/>
</dbReference>
<dbReference type="AlphaFoldDB" id="A0A1Y3PBY6"/>
<dbReference type="GO" id="GO:0005829">
    <property type="term" value="C:cytosol"/>
    <property type="evidence" value="ECO:0007669"/>
    <property type="project" value="TreeGrafter"/>
</dbReference>
<dbReference type="PANTHER" id="PTHR11365:SF23">
    <property type="entry name" value="HYPOTHETICAL 5-OXOPROLINASE (EUROFUNG)-RELATED"/>
    <property type="match status" value="1"/>
</dbReference>
<evidence type="ECO:0000259" key="3">
    <source>
        <dbReference type="Pfam" id="PF19278"/>
    </source>
</evidence>
<reference evidence="5" key="1">
    <citation type="submission" date="2016-06" db="EMBL/GenBank/DDBJ databases">
        <authorList>
            <person name="Nascimento L."/>
            <person name="Pereira R.V."/>
            <person name="Martins L.F."/>
            <person name="Quaggio R.B."/>
            <person name="Silva A.M."/>
            <person name="Setubal J.C."/>
        </authorList>
    </citation>
    <scope>NUCLEOTIDE SEQUENCE [LARGE SCALE GENOMIC DNA]</scope>
</reference>
<dbReference type="Pfam" id="PF01968">
    <property type="entry name" value="Hydantoinase_A"/>
    <property type="match status" value="1"/>
</dbReference>
<organism evidence="4 5">
    <name type="scientific">Bacillus thermozeamaize</name>
    <dbReference type="NCBI Taxonomy" id="230954"/>
    <lineage>
        <taxon>Bacteria</taxon>
        <taxon>Bacillati</taxon>
        <taxon>Bacillota</taxon>
        <taxon>Bacilli</taxon>
        <taxon>Bacillales</taxon>
        <taxon>Bacillaceae</taxon>
        <taxon>Bacillus</taxon>
    </lineage>
</organism>
<dbReference type="EMBL" id="LZRT01000121">
    <property type="protein sequence ID" value="OUM84704.1"/>
    <property type="molecule type" value="Genomic_DNA"/>
</dbReference>
<dbReference type="InterPro" id="IPR008040">
    <property type="entry name" value="Hydant_A_N"/>
</dbReference>
<dbReference type="Proteomes" id="UP000196475">
    <property type="component" value="Unassembled WGS sequence"/>
</dbReference>
<feature type="domain" description="Hydantoinase/oxoprolinase N-terminal" evidence="2">
    <location>
        <begin position="12"/>
        <end position="200"/>
    </location>
</feature>
<evidence type="ECO:0000313" key="4">
    <source>
        <dbReference type="EMBL" id="OUM84704.1"/>
    </source>
</evidence>
<dbReference type="InterPro" id="IPR043129">
    <property type="entry name" value="ATPase_NBD"/>
</dbReference>
<evidence type="ECO:0000259" key="2">
    <source>
        <dbReference type="Pfam" id="PF05378"/>
    </source>
</evidence>
<dbReference type="InterPro" id="IPR045079">
    <property type="entry name" value="Oxoprolinase-like"/>
</dbReference>
<name>A0A1Y3PBY6_9BACI</name>
<sequence>MMSAAGYRPRILAIDAGGTMTDTILVNERGEFVVGKAQSTPEDESIGFINSLRDALHYWNMTLEEGVPQLVSGIYSGTAMLNRLLERKGQKLGILVTAGFEDYLRMERGLQTYLGYSYSDRLHLVTHVHNKPLVPRERIFGIRGRIDPFGEEQIPLYENEIREAVKRLVEERVDAICVNFLHSYVNPSHEQRAKQIALEVMEELGISIPMFLSSELYPVSQDFARLNTVLVEAYAAEPSRGQFQRITNKLRQLGAGFELRVMASHGGTISTEAKELARTLVSGPIGGVVGAQYLANQLGFSNVVCSDIGGTSFDLAMITGGKFSIKTQPDMARFVLKLPLVEIDSVGAGTGSFVRLTPTSKRIEIGPDSAGYRIGVSNPESGITTVTINDCNVVLGYLNPDNFLGGDVKLDVQRAYEAIKEQIADPLGLDVYEAAEGIINLFQDHLRNEVISRVLGKGYSPENYRLMSYGGGGPVHVAGYTAGLNFEDILVPSWAAGFSAYGCACAEYEYRADKTVQVSIANAYADLTVFAATINQAWEELKERVSSEFAKSGVRKEEIEFRYHLRVQYVGQLNDVEIQVPFDRVATSEHVQTIIDLFEEDYSKMYSRSARSPELGYLVTTAIITGVVDSEKPNLPEEPLGPEEPDVRFQQTRQVYYKGSWTEAKVYQMEHLKPGNRIRGFAVLESPNTTFVVPTGYETYLDQHRIFHLKPLV</sequence>
<proteinExistence type="predicted"/>
<dbReference type="SUPFAM" id="SSF53067">
    <property type="entry name" value="Actin-like ATPase domain"/>
    <property type="match status" value="1"/>
</dbReference>
<evidence type="ECO:0000313" key="5">
    <source>
        <dbReference type="Proteomes" id="UP000196475"/>
    </source>
</evidence>
<dbReference type="GO" id="GO:0017168">
    <property type="term" value="F:5-oxoprolinase (ATP-hydrolyzing) activity"/>
    <property type="evidence" value="ECO:0007669"/>
    <property type="project" value="TreeGrafter"/>
</dbReference>